<reference evidence="2 3" key="1">
    <citation type="submission" date="2019-11" db="EMBL/GenBank/DDBJ databases">
        <authorList>
            <person name="Holert J."/>
        </authorList>
    </citation>
    <scope>NUCLEOTIDE SEQUENCE [LARGE SCALE GENOMIC DNA]</scope>
    <source>
        <strain evidence="2">BC5_2</strain>
    </source>
</reference>
<dbReference type="Proteomes" id="UP000434580">
    <property type="component" value="Unassembled WGS sequence"/>
</dbReference>
<gene>
    <name evidence="2" type="ORF">DPBNPPHM_01896</name>
</gene>
<dbReference type="Gene3D" id="1.10.10.10">
    <property type="entry name" value="Winged helix-like DNA-binding domain superfamily/Winged helix DNA-binding domain"/>
    <property type="match status" value="1"/>
</dbReference>
<organism evidence="2 3">
    <name type="scientific">BD1-7 clade bacterium</name>
    <dbReference type="NCBI Taxonomy" id="2029982"/>
    <lineage>
        <taxon>Bacteria</taxon>
        <taxon>Pseudomonadati</taxon>
        <taxon>Pseudomonadota</taxon>
        <taxon>Gammaproteobacteria</taxon>
        <taxon>Cellvibrionales</taxon>
        <taxon>Spongiibacteraceae</taxon>
        <taxon>BD1-7 clade</taxon>
    </lineage>
</organism>
<dbReference type="PROSITE" id="PS51257">
    <property type="entry name" value="PROKAR_LIPOPROTEIN"/>
    <property type="match status" value="1"/>
</dbReference>
<accession>A0A5S9QBR9</accession>
<dbReference type="GO" id="GO:0006355">
    <property type="term" value="P:regulation of DNA-templated transcription"/>
    <property type="evidence" value="ECO:0007669"/>
    <property type="project" value="InterPro"/>
</dbReference>
<evidence type="ECO:0000313" key="3">
    <source>
        <dbReference type="Proteomes" id="UP000434580"/>
    </source>
</evidence>
<dbReference type="SMART" id="SM00421">
    <property type="entry name" value="HTH_LUXR"/>
    <property type="match status" value="1"/>
</dbReference>
<dbReference type="SUPFAM" id="SSF46894">
    <property type="entry name" value="C-terminal effector domain of the bipartite response regulators"/>
    <property type="match status" value="1"/>
</dbReference>
<dbReference type="InterPro" id="IPR000792">
    <property type="entry name" value="Tscrpt_reg_LuxR_C"/>
</dbReference>
<sequence length="400" mass="44150">MNTITARSKNKKAVMDYQLLNQLALACHQGPVDEESRLWQTFLETAKDAFNAQYVTLLLRPPSDGDKGVVLNVFAPYLDTYHSYRGHYYSQDPLVDLPPGKALCLDEVVKMDDFRQTDYYQNFLYQVETEYILGVDFEDASGFRGSLRVTRSRGDSNFSFDDKALLEAVIPHLVLSIEHYSRRVNLETHLAAYQAAFDQMALGCLVVKPDMQVQSKNQAASLFLNERRGLAIQPDGRLQVGTRAEHKAFSALIASMLGSLESYEAAGESLEAAEIYEQNSVNAFRIQTIDSLVGVGLLCRVLPPSSTPDASPSVVIFISDPVRPKLSTTRLLEQLFGLTHSEARLCLLLANGATLDEAAQTLEVTRNTAKTHLSAAFAKTGVARQPALVQLILRSVASIG</sequence>
<dbReference type="AlphaFoldDB" id="A0A5S9QBR9"/>
<evidence type="ECO:0000259" key="1">
    <source>
        <dbReference type="SMART" id="SM00421"/>
    </source>
</evidence>
<dbReference type="InterPro" id="IPR016032">
    <property type="entry name" value="Sig_transdc_resp-reg_C-effctor"/>
</dbReference>
<dbReference type="OrthoDB" id="5497412at2"/>
<dbReference type="InterPro" id="IPR036388">
    <property type="entry name" value="WH-like_DNA-bd_sf"/>
</dbReference>
<dbReference type="EMBL" id="CACSII010000018">
    <property type="protein sequence ID" value="CAA0115160.1"/>
    <property type="molecule type" value="Genomic_DNA"/>
</dbReference>
<proteinExistence type="predicted"/>
<dbReference type="GO" id="GO:0003677">
    <property type="term" value="F:DNA binding"/>
    <property type="evidence" value="ECO:0007669"/>
    <property type="project" value="InterPro"/>
</dbReference>
<protein>
    <recommendedName>
        <fullName evidence="1">HTH luxR-type domain-containing protein</fullName>
    </recommendedName>
</protein>
<name>A0A5S9QBR9_9GAMM</name>
<feature type="domain" description="HTH luxR-type" evidence="1">
    <location>
        <begin position="335"/>
        <end position="392"/>
    </location>
</feature>
<evidence type="ECO:0000313" key="2">
    <source>
        <dbReference type="EMBL" id="CAA0115160.1"/>
    </source>
</evidence>